<name>A0A4Q5GT49_9BACE</name>
<evidence type="ECO:0000313" key="2">
    <source>
        <dbReference type="Proteomes" id="UP000291191"/>
    </source>
</evidence>
<evidence type="ECO:0000313" key="1">
    <source>
        <dbReference type="EMBL" id="RYT71856.1"/>
    </source>
</evidence>
<dbReference type="EMBL" id="RCXO01000064">
    <property type="protein sequence ID" value="RYT71856.1"/>
    <property type="molecule type" value="Genomic_DNA"/>
</dbReference>
<organism evidence="1 2">
    <name type="scientific">Bacteroides intestinalis</name>
    <dbReference type="NCBI Taxonomy" id="329854"/>
    <lineage>
        <taxon>Bacteria</taxon>
        <taxon>Pseudomonadati</taxon>
        <taxon>Bacteroidota</taxon>
        <taxon>Bacteroidia</taxon>
        <taxon>Bacteroidales</taxon>
        <taxon>Bacteroidaceae</taxon>
        <taxon>Bacteroides</taxon>
    </lineage>
</organism>
<feature type="non-terminal residue" evidence="1">
    <location>
        <position position="1"/>
    </location>
</feature>
<reference evidence="1 2" key="1">
    <citation type="journal article" date="2019" name="Science, e1252229">
        <title>Invertible promoters mediate bacterial phase variation, antibiotic resistance, and host adaptation in the gut.</title>
        <authorList>
            <person name="Jiang X."/>
            <person name="Hall A.B."/>
            <person name="Arthur T.D."/>
            <person name="Plichta D.R."/>
            <person name="Covington C.T."/>
            <person name="Poyet M."/>
            <person name="Crothers J."/>
            <person name="Moses P.L."/>
            <person name="Tolonen A.C."/>
            <person name="Vlamakis H."/>
            <person name="Alm E.J."/>
            <person name="Xavier R.J."/>
        </authorList>
    </citation>
    <scope>NUCLEOTIDE SEQUENCE [LARGE SCALE GENOMIC DNA]</scope>
    <source>
        <strain evidence="2">bf_0095</strain>
    </source>
</reference>
<protein>
    <submittedName>
        <fullName evidence="1">Sialate O-acetylesterase</fullName>
    </submittedName>
</protein>
<comment type="caution">
    <text evidence="1">The sequence shown here is derived from an EMBL/GenBank/DDBJ whole genome shotgun (WGS) entry which is preliminary data.</text>
</comment>
<sequence length="84" mass="9598">ITFKNTGSGLEIRSRYGCLQGFAIAGEDKKFHWALGELKDNRIVIWSPKVPNPVAVRYNWENNPDGNLYNKDGLPACLFRTDNW</sequence>
<keyword evidence="2" id="KW-1185">Reference proteome</keyword>
<dbReference type="Proteomes" id="UP000291191">
    <property type="component" value="Unassembled WGS sequence"/>
</dbReference>
<gene>
    <name evidence="1" type="ORF">EAJ06_23705</name>
</gene>
<proteinExistence type="predicted"/>
<accession>A0A4Q5GT49</accession>
<dbReference type="AlphaFoldDB" id="A0A4Q5GT49"/>